<dbReference type="Proteomes" id="UP000315700">
    <property type="component" value="Chromosome"/>
</dbReference>
<dbReference type="InterPro" id="IPR028098">
    <property type="entry name" value="Glyco_trans_4-like_N"/>
</dbReference>
<evidence type="ECO:0000259" key="1">
    <source>
        <dbReference type="Pfam" id="PF13579"/>
    </source>
</evidence>
<dbReference type="SUPFAM" id="SSF53756">
    <property type="entry name" value="UDP-Glycosyltransferase/glycogen phosphorylase"/>
    <property type="match status" value="1"/>
</dbReference>
<dbReference type="GO" id="GO:0102335">
    <property type="term" value="F:N,N'-diacetylbacillosaminyl-diphospho-undecaprenol alpha-1,3-N-acetylgalactosaminyltransferase activity"/>
    <property type="evidence" value="ECO:0007669"/>
    <property type="project" value="UniProtKB-EC"/>
</dbReference>
<sequence length="372" mass="40888">MGGLARSLVNFRGHLLKRLCALGHDVIACAGDNDPAVRSQLQAWGVRFRAVPLSRTGRNPVQELAVVRNLTHVLAEERPDVYLGYTVKPVIYGGWAAASAGVPRRVALVTGLGSAFLPRDWKGRALRRVVVELYRSALSRYQRVVFQNSDDCNEFVSRRLVAADQIGRVNGSGIDLREFPVAQLPDDRPRFLLIARLLREKGIAEYAEAVRQVKQAFPQAVCQLLGPPYDSPCAIPLSQIREWERSCGLEYLGETDDVRPAIAASNVYILPSYREGVPRSTQEAMGMGRPIITTDVPGCRETVIDGRNGLLVPSQDSARLAEAMLRLASDPALRAMMGCESRRLAEAKFDVHQVNQELVDLLVPESPLSAAA</sequence>
<dbReference type="OrthoDB" id="9772485at2"/>
<proteinExistence type="predicted"/>
<dbReference type="AlphaFoldDB" id="A0A517SK24"/>
<accession>A0A517SK24</accession>
<keyword evidence="2" id="KW-0808">Transferase</keyword>
<organism evidence="2 3">
    <name type="scientific">Caulifigura coniformis</name>
    <dbReference type="NCBI Taxonomy" id="2527983"/>
    <lineage>
        <taxon>Bacteria</taxon>
        <taxon>Pseudomonadati</taxon>
        <taxon>Planctomycetota</taxon>
        <taxon>Planctomycetia</taxon>
        <taxon>Planctomycetales</taxon>
        <taxon>Planctomycetaceae</taxon>
        <taxon>Caulifigura</taxon>
    </lineage>
</organism>
<reference evidence="2 3" key="1">
    <citation type="submission" date="2019-02" db="EMBL/GenBank/DDBJ databases">
        <title>Deep-cultivation of Planctomycetes and their phenomic and genomic characterization uncovers novel biology.</title>
        <authorList>
            <person name="Wiegand S."/>
            <person name="Jogler M."/>
            <person name="Boedeker C."/>
            <person name="Pinto D."/>
            <person name="Vollmers J."/>
            <person name="Rivas-Marin E."/>
            <person name="Kohn T."/>
            <person name="Peeters S.H."/>
            <person name="Heuer A."/>
            <person name="Rast P."/>
            <person name="Oberbeckmann S."/>
            <person name="Bunk B."/>
            <person name="Jeske O."/>
            <person name="Meyerdierks A."/>
            <person name="Storesund J.E."/>
            <person name="Kallscheuer N."/>
            <person name="Luecker S."/>
            <person name="Lage O.M."/>
            <person name="Pohl T."/>
            <person name="Merkel B.J."/>
            <person name="Hornburger P."/>
            <person name="Mueller R.-W."/>
            <person name="Bruemmer F."/>
            <person name="Labrenz M."/>
            <person name="Spormann A.M."/>
            <person name="Op den Camp H."/>
            <person name="Overmann J."/>
            <person name="Amann R."/>
            <person name="Jetten M.S.M."/>
            <person name="Mascher T."/>
            <person name="Medema M.H."/>
            <person name="Devos D.P."/>
            <person name="Kaster A.-K."/>
            <person name="Ovreas L."/>
            <person name="Rohde M."/>
            <person name="Galperin M.Y."/>
            <person name="Jogler C."/>
        </authorList>
    </citation>
    <scope>NUCLEOTIDE SEQUENCE [LARGE SCALE GENOMIC DNA]</scope>
    <source>
        <strain evidence="2 3">Pan44</strain>
    </source>
</reference>
<name>A0A517SK24_9PLAN</name>
<dbReference type="EMBL" id="CP036271">
    <property type="protein sequence ID" value="QDT56474.1"/>
    <property type="molecule type" value="Genomic_DNA"/>
</dbReference>
<dbReference type="Pfam" id="PF13579">
    <property type="entry name" value="Glyco_trans_4_4"/>
    <property type="match status" value="1"/>
</dbReference>
<protein>
    <submittedName>
        <fullName evidence="2">N, N'-diacetylbacillosaminyl-diphospho-undecaprenol alpha-1,3-N-acetylgalactosaminyltransferase</fullName>
        <ecNumber evidence="2">2.4.1.290</ecNumber>
    </submittedName>
</protein>
<dbReference type="Gene3D" id="3.40.50.2000">
    <property type="entry name" value="Glycogen Phosphorylase B"/>
    <property type="match status" value="2"/>
</dbReference>
<dbReference type="PANTHER" id="PTHR12526:SF638">
    <property type="entry name" value="SPORE COAT PROTEIN SA"/>
    <property type="match status" value="1"/>
</dbReference>
<dbReference type="KEGG" id="ccos:Pan44_45280"/>
<keyword evidence="2" id="KW-0328">Glycosyltransferase</keyword>
<feature type="domain" description="Glycosyltransferase subfamily 4-like N-terminal" evidence="1">
    <location>
        <begin position="14"/>
        <end position="151"/>
    </location>
</feature>
<gene>
    <name evidence="2" type="primary">pglA_1</name>
    <name evidence="2" type="ORF">Pan44_45280</name>
</gene>
<dbReference type="InParanoid" id="A0A517SK24"/>
<dbReference type="EC" id="2.4.1.290" evidence="2"/>
<evidence type="ECO:0000313" key="2">
    <source>
        <dbReference type="EMBL" id="QDT56474.1"/>
    </source>
</evidence>
<keyword evidence="3" id="KW-1185">Reference proteome</keyword>
<dbReference type="Pfam" id="PF13692">
    <property type="entry name" value="Glyco_trans_1_4"/>
    <property type="match status" value="1"/>
</dbReference>
<evidence type="ECO:0000313" key="3">
    <source>
        <dbReference type="Proteomes" id="UP000315700"/>
    </source>
</evidence>
<dbReference type="CDD" id="cd03808">
    <property type="entry name" value="GT4_CapM-like"/>
    <property type="match status" value="1"/>
</dbReference>
<dbReference type="PANTHER" id="PTHR12526">
    <property type="entry name" value="GLYCOSYLTRANSFERASE"/>
    <property type="match status" value="1"/>
</dbReference>